<reference evidence="1" key="1">
    <citation type="journal article" date="2021" name="Proc. Natl. Acad. Sci. U.S.A.">
        <title>A Catalog of Tens of Thousands of Viruses from Human Metagenomes Reveals Hidden Associations with Chronic Diseases.</title>
        <authorList>
            <person name="Tisza M.J."/>
            <person name="Buck C.B."/>
        </authorList>
    </citation>
    <scope>NUCLEOTIDE SEQUENCE</scope>
    <source>
        <strain evidence="1">CtekV29</strain>
    </source>
</reference>
<dbReference type="EMBL" id="BK015690">
    <property type="protein sequence ID" value="DAE20207.1"/>
    <property type="molecule type" value="Genomic_DNA"/>
</dbReference>
<name>A0A8S5QLR4_9CAUD</name>
<protein>
    <submittedName>
        <fullName evidence="1">Uncharacterized protein</fullName>
    </submittedName>
</protein>
<accession>A0A8S5QLR4</accession>
<proteinExistence type="predicted"/>
<sequence>MQTLSDNNGHFIAPNHAPSTILPQICPQNSRFYVAPSRFLTRRFTPCIIPTNPFVRLNQRADFSPCPILSV</sequence>
<evidence type="ECO:0000313" key="1">
    <source>
        <dbReference type="EMBL" id="DAE20207.1"/>
    </source>
</evidence>
<organism evidence="1">
    <name type="scientific">Siphoviridae sp. ctekV29</name>
    <dbReference type="NCBI Taxonomy" id="2826406"/>
    <lineage>
        <taxon>Viruses</taxon>
        <taxon>Duplodnaviria</taxon>
        <taxon>Heunggongvirae</taxon>
        <taxon>Uroviricota</taxon>
        <taxon>Caudoviricetes</taxon>
    </lineage>
</organism>